<feature type="transmembrane region" description="Helical" evidence="6">
    <location>
        <begin position="89"/>
        <end position="110"/>
    </location>
</feature>
<feature type="transmembrane region" description="Helical" evidence="6">
    <location>
        <begin position="61"/>
        <end position="83"/>
    </location>
</feature>
<gene>
    <name evidence="8" type="ORF">COV87_00070</name>
</gene>
<proteinExistence type="predicted"/>
<feature type="non-terminal residue" evidence="8">
    <location>
        <position position="155"/>
    </location>
</feature>
<accession>A0A2H0KLA1</accession>
<evidence type="ECO:0000256" key="3">
    <source>
        <dbReference type="ARBA" id="ARBA00022692"/>
    </source>
</evidence>
<evidence type="ECO:0000256" key="2">
    <source>
        <dbReference type="ARBA" id="ARBA00022475"/>
    </source>
</evidence>
<feature type="transmembrane region" description="Helical" evidence="6">
    <location>
        <begin position="117"/>
        <end position="139"/>
    </location>
</feature>
<feature type="transmembrane region" description="Helical" evidence="6">
    <location>
        <begin position="31"/>
        <end position="49"/>
    </location>
</feature>
<keyword evidence="3 6" id="KW-0812">Transmembrane</keyword>
<evidence type="ECO:0000256" key="1">
    <source>
        <dbReference type="ARBA" id="ARBA00004651"/>
    </source>
</evidence>
<keyword evidence="4 6" id="KW-1133">Transmembrane helix</keyword>
<sequence>MNPIVALIIANIIWGAACPIFKFALVNIPPFTIAFIRFFFAGIIFLPLVLFQNYSITKKQLFEICLGAFFSITINISFFFLALPKTDSINAPIIASSQPIFLFILAVLFLKERPHRRVFLGILISLIGVLVIIISPLFLNHNTTILQKETALIGN</sequence>
<dbReference type="Pfam" id="PF00892">
    <property type="entry name" value="EamA"/>
    <property type="match status" value="1"/>
</dbReference>
<dbReference type="InterPro" id="IPR000620">
    <property type="entry name" value="EamA_dom"/>
</dbReference>
<dbReference type="EMBL" id="PCVK01000003">
    <property type="protein sequence ID" value="PIQ72032.1"/>
    <property type="molecule type" value="Genomic_DNA"/>
</dbReference>
<dbReference type="GO" id="GO:0005886">
    <property type="term" value="C:plasma membrane"/>
    <property type="evidence" value="ECO:0007669"/>
    <property type="project" value="UniProtKB-SubCell"/>
</dbReference>
<evidence type="ECO:0000256" key="6">
    <source>
        <dbReference type="SAM" id="Phobius"/>
    </source>
</evidence>
<organism evidence="8 9">
    <name type="scientific">Candidatus Roizmanbacteria bacterium CG11_big_fil_rev_8_21_14_0_20_37_16</name>
    <dbReference type="NCBI Taxonomy" id="1974857"/>
    <lineage>
        <taxon>Bacteria</taxon>
        <taxon>Candidatus Roizmaniibacteriota</taxon>
    </lineage>
</organism>
<dbReference type="Proteomes" id="UP000229497">
    <property type="component" value="Unassembled WGS sequence"/>
</dbReference>
<reference evidence="8 9" key="1">
    <citation type="submission" date="2017-09" db="EMBL/GenBank/DDBJ databases">
        <title>Depth-based differentiation of microbial function through sediment-hosted aquifers and enrichment of novel symbionts in the deep terrestrial subsurface.</title>
        <authorList>
            <person name="Probst A.J."/>
            <person name="Ladd B."/>
            <person name="Jarett J.K."/>
            <person name="Geller-Mcgrath D.E."/>
            <person name="Sieber C.M."/>
            <person name="Emerson J.B."/>
            <person name="Anantharaman K."/>
            <person name="Thomas B.C."/>
            <person name="Malmstrom R."/>
            <person name="Stieglmeier M."/>
            <person name="Klingl A."/>
            <person name="Woyke T."/>
            <person name="Ryan C.M."/>
            <person name="Banfield J.F."/>
        </authorList>
    </citation>
    <scope>NUCLEOTIDE SEQUENCE [LARGE SCALE GENOMIC DNA]</scope>
    <source>
        <strain evidence="8">CG11_big_fil_rev_8_21_14_0_20_37_16</strain>
    </source>
</reference>
<dbReference type="InterPro" id="IPR050638">
    <property type="entry name" value="AA-Vitamin_Transporters"/>
</dbReference>
<keyword evidence="5 6" id="KW-0472">Membrane</keyword>
<name>A0A2H0KLA1_9BACT</name>
<evidence type="ECO:0000259" key="7">
    <source>
        <dbReference type="Pfam" id="PF00892"/>
    </source>
</evidence>
<comment type="subcellular location">
    <subcellularLocation>
        <location evidence="1">Cell membrane</location>
        <topology evidence="1">Multi-pass membrane protein</topology>
    </subcellularLocation>
</comment>
<keyword evidence="2" id="KW-1003">Cell membrane</keyword>
<protein>
    <recommendedName>
        <fullName evidence="7">EamA domain-containing protein</fullName>
    </recommendedName>
</protein>
<feature type="domain" description="EamA" evidence="7">
    <location>
        <begin position="4"/>
        <end position="133"/>
    </location>
</feature>
<evidence type="ECO:0000256" key="4">
    <source>
        <dbReference type="ARBA" id="ARBA00022989"/>
    </source>
</evidence>
<evidence type="ECO:0000313" key="8">
    <source>
        <dbReference type="EMBL" id="PIQ72032.1"/>
    </source>
</evidence>
<dbReference type="PANTHER" id="PTHR32322">
    <property type="entry name" value="INNER MEMBRANE TRANSPORTER"/>
    <property type="match status" value="1"/>
</dbReference>
<dbReference type="InterPro" id="IPR037185">
    <property type="entry name" value="EmrE-like"/>
</dbReference>
<dbReference type="PANTHER" id="PTHR32322:SF18">
    <property type="entry name" value="S-ADENOSYLMETHIONINE_S-ADENOSYLHOMOCYSTEINE TRANSPORTER"/>
    <property type="match status" value="1"/>
</dbReference>
<evidence type="ECO:0000256" key="5">
    <source>
        <dbReference type="ARBA" id="ARBA00023136"/>
    </source>
</evidence>
<evidence type="ECO:0000313" key="9">
    <source>
        <dbReference type="Proteomes" id="UP000229497"/>
    </source>
</evidence>
<comment type="caution">
    <text evidence="8">The sequence shown here is derived from an EMBL/GenBank/DDBJ whole genome shotgun (WGS) entry which is preliminary data.</text>
</comment>
<dbReference type="AlphaFoldDB" id="A0A2H0KLA1"/>
<dbReference type="SUPFAM" id="SSF103481">
    <property type="entry name" value="Multidrug resistance efflux transporter EmrE"/>
    <property type="match status" value="1"/>
</dbReference>